<dbReference type="Proteomes" id="UP001303046">
    <property type="component" value="Unassembled WGS sequence"/>
</dbReference>
<dbReference type="InterPro" id="IPR055510">
    <property type="entry name" value="DUF7083"/>
</dbReference>
<proteinExistence type="predicted"/>
<evidence type="ECO:0000259" key="1">
    <source>
        <dbReference type="Pfam" id="PF23309"/>
    </source>
</evidence>
<gene>
    <name evidence="2" type="primary">Necator_chrX.g24455</name>
    <name evidence="2" type="ORF">RB195_024290</name>
</gene>
<protein>
    <recommendedName>
        <fullName evidence="1">DUF7083 domain-containing protein</fullName>
    </recommendedName>
</protein>
<dbReference type="EMBL" id="JAVFWL010000006">
    <property type="protein sequence ID" value="KAK6763897.1"/>
    <property type="molecule type" value="Genomic_DNA"/>
</dbReference>
<organism evidence="2 3">
    <name type="scientific">Necator americanus</name>
    <name type="common">Human hookworm</name>
    <dbReference type="NCBI Taxonomy" id="51031"/>
    <lineage>
        <taxon>Eukaryota</taxon>
        <taxon>Metazoa</taxon>
        <taxon>Ecdysozoa</taxon>
        <taxon>Nematoda</taxon>
        <taxon>Chromadorea</taxon>
        <taxon>Rhabditida</taxon>
        <taxon>Rhabditina</taxon>
        <taxon>Rhabditomorpha</taxon>
        <taxon>Strongyloidea</taxon>
        <taxon>Ancylostomatidae</taxon>
        <taxon>Bunostominae</taxon>
        <taxon>Necator</taxon>
    </lineage>
</organism>
<accession>A0ABR1EML3</accession>
<keyword evidence="3" id="KW-1185">Reference proteome</keyword>
<evidence type="ECO:0000313" key="3">
    <source>
        <dbReference type="Proteomes" id="UP001303046"/>
    </source>
</evidence>
<dbReference type="Pfam" id="PF23309">
    <property type="entry name" value="DUF7083"/>
    <property type="match status" value="1"/>
</dbReference>
<evidence type="ECO:0000313" key="2">
    <source>
        <dbReference type="EMBL" id="KAK6763897.1"/>
    </source>
</evidence>
<feature type="domain" description="DUF7083" evidence="1">
    <location>
        <begin position="2"/>
        <end position="74"/>
    </location>
</feature>
<sequence length="90" mass="10418">MFVSDEEEGHTFANWYKRYGPVIGDSALSNNKERDLIPLKLDEDAYRRYADHILPKQLHEIDFEKTVAHLGKLLASEKTLIRFDGTIVAR</sequence>
<name>A0ABR1EML3_NECAM</name>
<reference evidence="2 3" key="1">
    <citation type="submission" date="2023-08" db="EMBL/GenBank/DDBJ databases">
        <title>A Necator americanus chromosomal reference genome.</title>
        <authorList>
            <person name="Ilik V."/>
            <person name="Petrzelkova K.J."/>
            <person name="Pardy F."/>
            <person name="Fuh T."/>
            <person name="Niatou-Singa F.S."/>
            <person name="Gouil Q."/>
            <person name="Baker L."/>
            <person name="Ritchie M.E."/>
            <person name="Jex A.R."/>
            <person name="Gazzola D."/>
            <person name="Li H."/>
            <person name="Toshio Fujiwara R."/>
            <person name="Zhan B."/>
            <person name="Aroian R.V."/>
            <person name="Pafco B."/>
            <person name="Schwarz E.M."/>
        </authorList>
    </citation>
    <scope>NUCLEOTIDE SEQUENCE [LARGE SCALE GENOMIC DNA]</scope>
    <source>
        <strain evidence="2 3">Aroian</strain>
        <tissue evidence="2">Whole animal</tissue>
    </source>
</reference>
<comment type="caution">
    <text evidence="2">The sequence shown here is derived from an EMBL/GenBank/DDBJ whole genome shotgun (WGS) entry which is preliminary data.</text>
</comment>